<dbReference type="SUPFAM" id="SSF53041">
    <property type="entry name" value="Resolvase-like"/>
    <property type="match status" value="1"/>
</dbReference>
<dbReference type="PROSITE" id="PS51736">
    <property type="entry name" value="RECOMBINASES_3"/>
    <property type="match status" value="1"/>
</dbReference>
<keyword evidence="1" id="KW-0175">Coiled coil</keyword>
<dbReference type="Proteomes" id="UP000660861">
    <property type="component" value="Unassembled WGS sequence"/>
</dbReference>
<dbReference type="Pfam" id="PF13408">
    <property type="entry name" value="Zn_ribbon_recom"/>
    <property type="match status" value="1"/>
</dbReference>
<dbReference type="EMBL" id="JACRTC010000002">
    <property type="protein sequence ID" value="MBC8570012.1"/>
    <property type="molecule type" value="Genomic_DNA"/>
</dbReference>
<dbReference type="GO" id="GO:0000150">
    <property type="term" value="F:DNA strand exchange activity"/>
    <property type="evidence" value="ECO:0007669"/>
    <property type="project" value="InterPro"/>
</dbReference>
<evidence type="ECO:0000259" key="3">
    <source>
        <dbReference type="PROSITE" id="PS51737"/>
    </source>
</evidence>
<dbReference type="GO" id="GO:0003677">
    <property type="term" value="F:DNA binding"/>
    <property type="evidence" value="ECO:0007669"/>
    <property type="project" value="InterPro"/>
</dbReference>
<organism evidence="4 5">
    <name type="scientific">Zongyangia hominis</name>
    <dbReference type="NCBI Taxonomy" id="2763677"/>
    <lineage>
        <taxon>Bacteria</taxon>
        <taxon>Bacillati</taxon>
        <taxon>Bacillota</taxon>
        <taxon>Clostridia</taxon>
        <taxon>Eubacteriales</taxon>
        <taxon>Oscillospiraceae</taxon>
        <taxon>Zongyangia</taxon>
    </lineage>
</organism>
<sequence length="517" mass="59485">MEKGGEAMQRVAAYCRVSTDKDDQAGSLENQQRYFKEYIASQPDWQLAELYVDEGITGTSTQKRRAFLRMLEDAQNHRFDLLLTKEISRFARNTLDSIYYTRRLKEWGVGVVFVRDNINTLDPDAELRLTILASIAQEESRKTSDRVKWGQKRRMEQGVVFGRSLLGYDVEHGVISVNERGARIVRLIFHKFVEEGKGCCVIARELTEAGIPTFSGGREWSGTAVLRALRNEKYCGDLIQKKTWTPDYLTHQKKRNQGQEPLVVLKDHHPPIVSREMWEEAQRLLALRRPEPSSPSRYSSRSCFSGKLFCARCGGALVARSKRKKDGSLSRAWRCREAVRHGRARRDESGGVTGCDSRQIPEAELCRVMAQIISSLPLCREEIVGRLMARIEPVLAHKPEAAPAHSRQRRQIEEKRLRLIDLYLAGEMEDADYRQLLARYDRELASLQRDRTARSEEPRPLEETRKEIADHLSRILRGEVGTEAFGRELLDRMVIEGREQMDVFLHDLDCRFHVTTV</sequence>
<dbReference type="SMART" id="SM00857">
    <property type="entry name" value="Resolvase"/>
    <property type="match status" value="1"/>
</dbReference>
<dbReference type="InterPro" id="IPR025827">
    <property type="entry name" value="Zn_ribbon_recom_dom"/>
</dbReference>
<dbReference type="InterPro" id="IPR038109">
    <property type="entry name" value="DNA_bind_recomb_sf"/>
</dbReference>
<dbReference type="PROSITE" id="PS51737">
    <property type="entry name" value="RECOMBINASE_DNA_BIND"/>
    <property type="match status" value="1"/>
</dbReference>
<accession>A0A926EE09</accession>
<dbReference type="Pfam" id="PF07508">
    <property type="entry name" value="Recombinase"/>
    <property type="match status" value="1"/>
</dbReference>
<evidence type="ECO:0000259" key="2">
    <source>
        <dbReference type="PROSITE" id="PS51736"/>
    </source>
</evidence>
<dbReference type="Gene3D" id="3.40.50.1390">
    <property type="entry name" value="Resolvase, N-terminal catalytic domain"/>
    <property type="match status" value="1"/>
</dbReference>
<evidence type="ECO:0000256" key="1">
    <source>
        <dbReference type="SAM" id="Coils"/>
    </source>
</evidence>
<dbReference type="Gene3D" id="3.90.1750.20">
    <property type="entry name" value="Putative Large Serine Recombinase, Chain B, Domain 2"/>
    <property type="match status" value="1"/>
</dbReference>
<dbReference type="InterPro" id="IPR006119">
    <property type="entry name" value="Resolv_N"/>
</dbReference>
<dbReference type="AlphaFoldDB" id="A0A926EE09"/>
<feature type="domain" description="Recombinase" evidence="3">
    <location>
        <begin position="165"/>
        <end position="291"/>
    </location>
</feature>
<dbReference type="PANTHER" id="PTHR30461:SF23">
    <property type="entry name" value="DNA RECOMBINASE-RELATED"/>
    <property type="match status" value="1"/>
</dbReference>
<proteinExistence type="predicted"/>
<dbReference type="CDD" id="cd00338">
    <property type="entry name" value="Ser_Recombinase"/>
    <property type="match status" value="1"/>
</dbReference>
<comment type="caution">
    <text evidence="4">The sequence shown here is derived from an EMBL/GenBank/DDBJ whole genome shotgun (WGS) entry which is preliminary data.</text>
</comment>
<feature type="coiled-coil region" evidence="1">
    <location>
        <begin position="430"/>
        <end position="457"/>
    </location>
</feature>
<feature type="domain" description="Resolvase/invertase-type recombinase catalytic" evidence="2">
    <location>
        <begin position="10"/>
        <end position="158"/>
    </location>
</feature>
<dbReference type="InterPro" id="IPR011109">
    <property type="entry name" value="DNA_bind_recombinase_dom"/>
</dbReference>
<reference evidence="4" key="1">
    <citation type="submission" date="2020-08" db="EMBL/GenBank/DDBJ databases">
        <title>Genome public.</title>
        <authorList>
            <person name="Liu C."/>
            <person name="Sun Q."/>
        </authorList>
    </citation>
    <scope>NUCLEOTIDE SEQUENCE</scope>
    <source>
        <strain evidence="4">NSJ-54</strain>
    </source>
</reference>
<dbReference type="InterPro" id="IPR036162">
    <property type="entry name" value="Resolvase-like_N_sf"/>
</dbReference>
<keyword evidence="5" id="KW-1185">Reference proteome</keyword>
<dbReference type="Pfam" id="PF00239">
    <property type="entry name" value="Resolvase"/>
    <property type="match status" value="1"/>
</dbReference>
<evidence type="ECO:0000313" key="4">
    <source>
        <dbReference type="EMBL" id="MBC8570012.1"/>
    </source>
</evidence>
<gene>
    <name evidence="4" type="ORF">H8709_04135</name>
</gene>
<name>A0A926EE09_9FIRM</name>
<dbReference type="PANTHER" id="PTHR30461">
    <property type="entry name" value="DNA-INVERTASE FROM LAMBDOID PROPHAGE"/>
    <property type="match status" value="1"/>
</dbReference>
<dbReference type="InterPro" id="IPR050639">
    <property type="entry name" value="SSR_resolvase"/>
</dbReference>
<protein>
    <submittedName>
        <fullName evidence="4">Recombinase family protein</fullName>
    </submittedName>
</protein>
<evidence type="ECO:0000313" key="5">
    <source>
        <dbReference type="Proteomes" id="UP000660861"/>
    </source>
</evidence>